<dbReference type="AlphaFoldDB" id="A0A1G8VJS0"/>
<name>A0A1G8VJS0_9BACI</name>
<sequence length="386" mass="44764">MDKKDIAALRRQLKTDTDLLNIQDLFTVYIMKETSEPFHAQHQKFEMLEKEQQELFMQNFKKLLSGQLDEKLFELKFRRDTEEPTQLLLHKSLLSNDTEEWISQMLQMTEKIMNERAYEKDIVITFVKGEYLKTTKPSSETEESDRDTMLSSQFMLCSINQTEPPEREIQFDYVEKTFKYKVDVDPVIDLKKPLTGFLFPAITDGASDVNRVLYSAGKPNEPDPHFVEEVLEGEKTMTAKEDKAVFEEVIKDVVGDHVSPSTLSSVYEDINYTIEGSDDDDTPKLDYKDIGNFLNKNGQEVEEEKVKAAFHKFTDEDSYELKATSVLPKYNSKSIKINTKVANISISPQDLPHVKQVNRDGKRYIMIEVEEDAEIDGFKMLPEEWE</sequence>
<dbReference type="EMBL" id="FNEV01000009">
    <property type="protein sequence ID" value="SDJ66243.1"/>
    <property type="molecule type" value="Genomic_DNA"/>
</dbReference>
<evidence type="ECO:0000313" key="2">
    <source>
        <dbReference type="Proteomes" id="UP000199225"/>
    </source>
</evidence>
<dbReference type="InterPro" id="IPR025466">
    <property type="entry name" value="DUF4317"/>
</dbReference>
<dbReference type="OrthoDB" id="1642058at2"/>
<organism evidence="1 2">
    <name type="scientific">Salimicrobium halophilum</name>
    <dbReference type="NCBI Taxonomy" id="86666"/>
    <lineage>
        <taxon>Bacteria</taxon>
        <taxon>Bacillati</taxon>
        <taxon>Bacillota</taxon>
        <taxon>Bacilli</taxon>
        <taxon>Bacillales</taxon>
        <taxon>Bacillaceae</taxon>
        <taxon>Salimicrobium</taxon>
    </lineage>
</organism>
<evidence type="ECO:0008006" key="3">
    <source>
        <dbReference type="Google" id="ProtNLM"/>
    </source>
</evidence>
<dbReference type="Proteomes" id="UP000199225">
    <property type="component" value="Unassembled WGS sequence"/>
</dbReference>
<reference evidence="2" key="1">
    <citation type="submission" date="2016-10" db="EMBL/GenBank/DDBJ databases">
        <authorList>
            <person name="Varghese N."/>
            <person name="Submissions S."/>
        </authorList>
    </citation>
    <scope>NUCLEOTIDE SEQUENCE [LARGE SCALE GENOMIC DNA]</scope>
    <source>
        <strain evidence="2">DSM 4771</strain>
    </source>
</reference>
<protein>
    <recommendedName>
        <fullName evidence="3">DUF4317 family protein</fullName>
    </recommendedName>
</protein>
<dbReference type="Pfam" id="PF14199">
    <property type="entry name" value="DUF4317"/>
    <property type="match status" value="1"/>
</dbReference>
<gene>
    <name evidence="1" type="ORF">SAMN04490247_2746</name>
</gene>
<keyword evidence="2" id="KW-1185">Reference proteome</keyword>
<dbReference type="STRING" id="86666.SAMN04490247_2746"/>
<dbReference type="RefSeq" id="WP_093194440.1">
    <property type="nucleotide sequence ID" value="NZ_FNEV01000009.1"/>
</dbReference>
<accession>A0A1G8VJS0</accession>
<proteinExistence type="predicted"/>
<evidence type="ECO:0000313" key="1">
    <source>
        <dbReference type="EMBL" id="SDJ66243.1"/>
    </source>
</evidence>